<keyword evidence="1" id="KW-0732">Signal</keyword>
<reference evidence="2" key="1">
    <citation type="submission" date="2021-01" db="EMBL/GenBank/DDBJ databases">
        <authorList>
            <consortium name="Genoscope - CEA"/>
            <person name="William W."/>
        </authorList>
    </citation>
    <scope>NUCLEOTIDE SEQUENCE</scope>
</reference>
<evidence type="ECO:0000313" key="2">
    <source>
        <dbReference type="EMBL" id="CAF2043945.1"/>
    </source>
</evidence>
<feature type="signal peptide" evidence="1">
    <location>
        <begin position="1"/>
        <end position="16"/>
    </location>
</feature>
<dbReference type="AlphaFoldDB" id="A0A816P4N0"/>
<feature type="chain" id="PRO_5032833925" evidence="1">
    <location>
        <begin position="17"/>
        <end position="66"/>
    </location>
</feature>
<dbReference type="EMBL" id="HG994363">
    <property type="protein sequence ID" value="CAF2043945.1"/>
    <property type="molecule type" value="Genomic_DNA"/>
</dbReference>
<proteinExistence type="predicted"/>
<sequence>MLSLFLFFRLYVVVLQIKETLLIVGISSRFKVLRQERLGCYLLVKAFSNSRYLHSLLACAVLQTSG</sequence>
<dbReference type="Proteomes" id="UP001295469">
    <property type="component" value="Chromosome A09"/>
</dbReference>
<organism evidence="2">
    <name type="scientific">Brassica napus</name>
    <name type="common">Rape</name>
    <dbReference type="NCBI Taxonomy" id="3708"/>
    <lineage>
        <taxon>Eukaryota</taxon>
        <taxon>Viridiplantae</taxon>
        <taxon>Streptophyta</taxon>
        <taxon>Embryophyta</taxon>
        <taxon>Tracheophyta</taxon>
        <taxon>Spermatophyta</taxon>
        <taxon>Magnoliopsida</taxon>
        <taxon>eudicotyledons</taxon>
        <taxon>Gunneridae</taxon>
        <taxon>Pentapetalae</taxon>
        <taxon>rosids</taxon>
        <taxon>malvids</taxon>
        <taxon>Brassicales</taxon>
        <taxon>Brassicaceae</taxon>
        <taxon>Brassiceae</taxon>
        <taxon>Brassica</taxon>
    </lineage>
</organism>
<accession>A0A816P4N0</accession>
<protein>
    <submittedName>
        <fullName evidence="2">(rape) hypothetical protein</fullName>
    </submittedName>
</protein>
<name>A0A816P4N0_BRANA</name>
<gene>
    <name evidence="2" type="ORF">DARMORV10_A09P32570.1</name>
</gene>
<evidence type="ECO:0000256" key="1">
    <source>
        <dbReference type="SAM" id="SignalP"/>
    </source>
</evidence>
<dbReference type="Gramene" id="CDX93746">
    <property type="protein sequence ID" value="CDX93746"/>
    <property type="gene ID" value="GSBRNA2T00156469001"/>
</dbReference>